<reference evidence="2" key="2">
    <citation type="submission" date="2015-02" db="UniProtKB">
        <authorList>
            <consortium name="EnsemblMetazoa"/>
        </authorList>
    </citation>
    <scope>IDENTIFICATION</scope>
</reference>
<evidence type="ECO:0000313" key="2">
    <source>
        <dbReference type="EnsemblMetazoa" id="SMAR015420-PA"/>
    </source>
</evidence>
<name>T1JNJ1_STRMM</name>
<feature type="compositionally biased region" description="Polar residues" evidence="1">
    <location>
        <begin position="15"/>
        <end position="38"/>
    </location>
</feature>
<keyword evidence="3" id="KW-1185">Reference proteome</keyword>
<protein>
    <submittedName>
        <fullName evidence="2">Uncharacterized protein</fullName>
    </submittedName>
</protein>
<proteinExistence type="predicted"/>
<dbReference type="Proteomes" id="UP000014500">
    <property type="component" value="Unassembled WGS sequence"/>
</dbReference>
<dbReference type="AlphaFoldDB" id="T1JNJ1"/>
<accession>T1JNJ1</accession>
<organism evidence="2 3">
    <name type="scientific">Strigamia maritima</name>
    <name type="common">European centipede</name>
    <name type="synonym">Geophilus maritimus</name>
    <dbReference type="NCBI Taxonomy" id="126957"/>
    <lineage>
        <taxon>Eukaryota</taxon>
        <taxon>Metazoa</taxon>
        <taxon>Ecdysozoa</taxon>
        <taxon>Arthropoda</taxon>
        <taxon>Myriapoda</taxon>
        <taxon>Chilopoda</taxon>
        <taxon>Pleurostigmophora</taxon>
        <taxon>Geophilomorpha</taxon>
        <taxon>Linotaeniidae</taxon>
        <taxon>Strigamia</taxon>
    </lineage>
</organism>
<feature type="region of interest" description="Disordered" evidence="1">
    <location>
        <begin position="1"/>
        <end position="38"/>
    </location>
</feature>
<dbReference type="HOGENOM" id="CLU_3336154_0_0_1"/>
<evidence type="ECO:0000256" key="1">
    <source>
        <dbReference type="SAM" id="MobiDB-lite"/>
    </source>
</evidence>
<dbReference type="EMBL" id="JH431852">
    <property type="status" value="NOT_ANNOTATED_CDS"/>
    <property type="molecule type" value="Genomic_DNA"/>
</dbReference>
<evidence type="ECO:0000313" key="3">
    <source>
        <dbReference type="Proteomes" id="UP000014500"/>
    </source>
</evidence>
<dbReference type="EnsemblMetazoa" id="SMAR015420-RA">
    <property type="protein sequence ID" value="SMAR015420-PA"/>
    <property type="gene ID" value="SMAR015420"/>
</dbReference>
<reference evidence="3" key="1">
    <citation type="submission" date="2011-05" db="EMBL/GenBank/DDBJ databases">
        <authorList>
            <person name="Richards S.R."/>
            <person name="Qu J."/>
            <person name="Jiang H."/>
            <person name="Jhangiani S.N."/>
            <person name="Agravi P."/>
            <person name="Goodspeed R."/>
            <person name="Gross S."/>
            <person name="Mandapat C."/>
            <person name="Jackson L."/>
            <person name="Mathew T."/>
            <person name="Pu L."/>
            <person name="Thornton R."/>
            <person name="Saada N."/>
            <person name="Wilczek-Boney K.B."/>
            <person name="Lee S."/>
            <person name="Kovar C."/>
            <person name="Wu Y."/>
            <person name="Scherer S.E."/>
            <person name="Worley K.C."/>
            <person name="Muzny D.M."/>
            <person name="Gibbs R."/>
        </authorList>
    </citation>
    <scope>NUCLEOTIDE SEQUENCE</scope>
    <source>
        <strain evidence="3">Brora</strain>
    </source>
</reference>
<sequence>MVRYGSSNKRRTKMADTSKTTNTSISFPSFGWISSSVQ</sequence>